<keyword evidence="2" id="KW-1133">Transmembrane helix</keyword>
<dbReference type="SUPFAM" id="SSF48452">
    <property type="entry name" value="TPR-like"/>
    <property type="match status" value="1"/>
</dbReference>
<dbReference type="InterPro" id="IPR019734">
    <property type="entry name" value="TPR_rpt"/>
</dbReference>
<dbReference type="InterPro" id="IPR011990">
    <property type="entry name" value="TPR-like_helical_dom_sf"/>
</dbReference>
<comment type="caution">
    <text evidence="3">The sequence shown here is derived from an EMBL/GenBank/DDBJ whole genome shotgun (WGS) entry which is preliminary data.</text>
</comment>
<evidence type="ECO:0000313" key="4">
    <source>
        <dbReference type="Proteomes" id="UP000309561"/>
    </source>
</evidence>
<dbReference type="OrthoDB" id="5362770at2"/>
<organism evidence="3 4">
    <name type="scientific">Sulfurimonas crateris</name>
    <dbReference type="NCBI Taxonomy" id="2574727"/>
    <lineage>
        <taxon>Bacteria</taxon>
        <taxon>Pseudomonadati</taxon>
        <taxon>Campylobacterota</taxon>
        <taxon>Epsilonproteobacteria</taxon>
        <taxon>Campylobacterales</taxon>
        <taxon>Sulfurimonadaceae</taxon>
        <taxon>Sulfurimonas</taxon>
    </lineage>
</organism>
<feature type="transmembrane region" description="Helical" evidence="2">
    <location>
        <begin position="12"/>
        <end position="33"/>
    </location>
</feature>
<keyword evidence="4" id="KW-1185">Reference proteome</keyword>
<keyword evidence="2" id="KW-0472">Membrane</keyword>
<evidence type="ECO:0000256" key="1">
    <source>
        <dbReference type="PROSITE-ProRule" id="PRU00339"/>
    </source>
</evidence>
<accession>A0A4U2Z338</accession>
<keyword evidence="1" id="KW-0802">TPR repeat</keyword>
<evidence type="ECO:0000313" key="3">
    <source>
        <dbReference type="EMBL" id="TKI68586.1"/>
    </source>
</evidence>
<name>A0A4U2Z338_9BACT</name>
<dbReference type="EMBL" id="SZPX01000007">
    <property type="protein sequence ID" value="TKI68586.1"/>
    <property type="molecule type" value="Genomic_DNA"/>
</dbReference>
<dbReference type="AlphaFoldDB" id="A0A4U2Z338"/>
<dbReference type="Gene3D" id="1.25.40.10">
    <property type="entry name" value="Tetratricopeptide repeat domain"/>
    <property type="match status" value="1"/>
</dbReference>
<evidence type="ECO:0000256" key="2">
    <source>
        <dbReference type="SAM" id="Phobius"/>
    </source>
</evidence>
<dbReference type="Pfam" id="PF13181">
    <property type="entry name" value="TPR_8"/>
    <property type="match status" value="1"/>
</dbReference>
<gene>
    <name evidence="3" type="ORF">FCU45_09175</name>
</gene>
<proteinExistence type="predicted"/>
<reference evidence="3 4" key="1">
    <citation type="submission" date="2019-04" db="EMBL/GenBank/DDBJ databases">
        <title>Sulfurimonas crateris sp. nov. a facultative anaerobic sulfur-oxidizing chemolithautotrophic bacterium isolated from a terrestrial mud vulcano.</title>
        <authorList>
            <person name="Ratnikova N.M."/>
            <person name="Slobodkin A.I."/>
            <person name="Merkel A.Y."/>
            <person name="Novikov A."/>
            <person name="Bonch-Osmolovskaya E.A."/>
            <person name="Slobodkina G.B."/>
        </authorList>
    </citation>
    <scope>NUCLEOTIDE SEQUENCE [LARGE SCALE GENOMIC DNA]</scope>
    <source>
        <strain evidence="3 4">SN118</strain>
    </source>
</reference>
<feature type="repeat" description="TPR" evidence="1">
    <location>
        <begin position="107"/>
        <end position="140"/>
    </location>
</feature>
<sequence>MDTFFLEFRDPLFGVIIFFVLIFVITFFSYWFARLKKREDYRHLDKFLKQFHSLPSQNELKVLITKGELSEKSWLLLANSYTKGGNYEKSIEIYSELLKVGDKSNYRDTLFLLGKTYFKAGFLERAKQIFLEILKNNPRTPQALNYLLLVYEQMKDYGAALELLEPLSELSKDVTTISAYLNSLSILNSMSLTPDEKAYKLLEIYKSSNHLDYLIFEYIFRVNPKAAWENFDASKAELLVDLLWSCDKKDLDFDIIMQNGYLRELYTAKGYIQAATKSSVFELDVLINLESKANATLGFEYICDNCKVIYPFAFSRCSSCHTIESSRVELSLVRDYHKDFSEENNSFQ</sequence>
<dbReference type="Proteomes" id="UP000309561">
    <property type="component" value="Unassembled WGS sequence"/>
</dbReference>
<dbReference type="PROSITE" id="PS50005">
    <property type="entry name" value="TPR"/>
    <property type="match status" value="2"/>
</dbReference>
<keyword evidence="2" id="KW-0812">Transmembrane</keyword>
<dbReference type="SMART" id="SM00028">
    <property type="entry name" value="TPR"/>
    <property type="match status" value="3"/>
</dbReference>
<feature type="repeat" description="TPR" evidence="1">
    <location>
        <begin position="71"/>
        <end position="104"/>
    </location>
</feature>
<dbReference type="RefSeq" id="WP_137014543.1">
    <property type="nucleotide sequence ID" value="NZ_SZPX01000007.1"/>
</dbReference>
<dbReference type="Pfam" id="PF13432">
    <property type="entry name" value="TPR_16"/>
    <property type="match status" value="1"/>
</dbReference>
<protein>
    <submittedName>
        <fullName evidence="3">Tetratricopeptide repeat protein</fullName>
    </submittedName>
</protein>